<dbReference type="Gene3D" id="3.10.28.10">
    <property type="entry name" value="Homing endonucleases"/>
    <property type="match status" value="1"/>
</dbReference>
<sequence length="424" mass="48931">MELDKDIKQKLKDYTNKAPQVKTVIHWWDLYKGHYIKLKPDLQKQIFKKAIKKAGGHFAWLGEKLKISRRTIAECWKLKRNPQISTLIKVATFINFPLSKIEKNVIQLSKSKFKPNLPFKFHNPEGAEIRAAFLSDGHLSKYPEGIPQYLASEYFLHKRLIKLCKSIFGDFNVHTYFDGKTYVTKFPSGIGSALEIAGVPRGDKRIYKTSVPRDILTGSKEIQTAYLRRVFDDEGDVCFDKHGKRAVRLTRSIDITSKKLNLNLLKPGKWMSINNSAIPINTLLLGEQLLLYKLGIDARIYYEGVYKSQKDKITAKWRIQVGQQDSLRKFAGIIAFNLKSKLKKLSDALKSYKVKEFPNGEAEKFAIKVLNPIYKKRGYFFFGDLGKELVKISRGYDLAGYYLKILTEERIVKKVKRGKYVFLN</sequence>
<name>A0A2M7AW68_9BACT</name>
<organism evidence="2 3">
    <name type="scientific">Candidatus Portnoybacteria bacterium CG06_land_8_20_14_3_00_39_12</name>
    <dbReference type="NCBI Taxonomy" id="1974809"/>
    <lineage>
        <taxon>Bacteria</taxon>
        <taxon>Candidatus Portnoyibacteriota</taxon>
    </lineage>
</organism>
<dbReference type="Gene3D" id="1.10.260.40">
    <property type="entry name" value="lambda repressor-like DNA-binding domains"/>
    <property type="match status" value="1"/>
</dbReference>
<dbReference type="InterPro" id="IPR004042">
    <property type="entry name" value="Intein_endonuc_central"/>
</dbReference>
<dbReference type="SUPFAM" id="SSF55608">
    <property type="entry name" value="Homing endonucleases"/>
    <property type="match status" value="1"/>
</dbReference>
<dbReference type="PROSITE" id="PS50819">
    <property type="entry name" value="INTEIN_ENDONUCLEASE"/>
    <property type="match status" value="1"/>
</dbReference>
<evidence type="ECO:0000259" key="1">
    <source>
        <dbReference type="PROSITE" id="PS50819"/>
    </source>
</evidence>
<dbReference type="EMBL" id="PEVY01000086">
    <property type="protein sequence ID" value="PIU74809.1"/>
    <property type="molecule type" value="Genomic_DNA"/>
</dbReference>
<protein>
    <recommendedName>
        <fullName evidence="1">DOD-type homing endonuclease domain-containing protein</fullName>
    </recommendedName>
</protein>
<dbReference type="GO" id="GO:0003677">
    <property type="term" value="F:DNA binding"/>
    <property type="evidence" value="ECO:0007669"/>
    <property type="project" value="InterPro"/>
</dbReference>
<dbReference type="InterPro" id="IPR010982">
    <property type="entry name" value="Lambda_DNA-bd_dom_sf"/>
</dbReference>
<dbReference type="Proteomes" id="UP000228775">
    <property type="component" value="Unassembled WGS sequence"/>
</dbReference>
<dbReference type="InterPro" id="IPR027434">
    <property type="entry name" value="Homing_endonucl"/>
</dbReference>
<gene>
    <name evidence="2" type="ORF">COS76_04115</name>
</gene>
<feature type="domain" description="DOD-type homing endonuclease" evidence="1">
    <location>
        <begin position="196"/>
        <end position="296"/>
    </location>
</feature>
<reference evidence="3" key="1">
    <citation type="submission" date="2017-09" db="EMBL/GenBank/DDBJ databases">
        <title>Depth-based differentiation of microbial function through sediment-hosted aquifers and enrichment of novel symbionts in the deep terrestrial subsurface.</title>
        <authorList>
            <person name="Probst A.J."/>
            <person name="Ladd B."/>
            <person name="Jarett J.K."/>
            <person name="Geller-Mcgrath D.E."/>
            <person name="Sieber C.M.K."/>
            <person name="Emerson J.B."/>
            <person name="Anantharaman K."/>
            <person name="Thomas B.C."/>
            <person name="Malmstrom R."/>
            <person name="Stieglmeier M."/>
            <person name="Klingl A."/>
            <person name="Woyke T."/>
            <person name="Ryan C.M."/>
            <person name="Banfield J.F."/>
        </authorList>
    </citation>
    <scope>NUCLEOTIDE SEQUENCE [LARGE SCALE GENOMIC DNA]</scope>
</reference>
<comment type="caution">
    <text evidence="2">The sequence shown here is derived from an EMBL/GenBank/DDBJ whole genome shotgun (WGS) entry which is preliminary data.</text>
</comment>
<accession>A0A2M7AW68</accession>
<proteinExistence type="predicted"/>
<dbReference type="AlphaFoldDB" id="A0A2M7AW68"/>
<evidence type="ECO:0000313" key="3">
    <source>
        <dbReference type="Proteomes" id="UP000228775"/>
    </source>
</evidence>
<dbReference type="GO" id="GO:0004519">
    <property type="term" value="F:endonuclease activity"/>
    <property type="evidence" value="ECO:0007669"/>
    <property type="project" value="InterPro"/>
</dbReference>
<evidence type="ECO:0000313" key="2">
    <source>
        <dbReference type="EMBL" id="PIU74809.1"/>
    </source>
</evidence>